<feature type="transmembrane region" description="Helical" evidence="6">
    <location>
        <begin position="381"/>
        <end position="407"/>
    </location>
</feature>
<accession>A0A4D9CYM4</accession>
<evidence type="ECO:0000256" key="5">
    <source>
        <dbReference type="ARBA" id="ARBA00023136"/>
    </source>
</evidence>
<protein>
    <recommendedName>
        <fullName evidence="9">LMBR1-like membrane protein</fullName>
    </recommendedName>
</protein>
<keyword evidence="4 6" id="KW-1133">Transmembrane helix</keyword>
<keyword evidence="5 6" id="KW-0472">Membrane</keyword>
<dbReference type="PANTHER" id="PTHR31652:SF0">
    <property type="entry name" value="LIMR FAMILY PROTEIN DDB_G0283707-RELATED"/>
    <property type="match status" value="1"/>
</dbReference>
<dbReference type="AlphaFoldDB" id="A0A4D9CYM4"/>
<evidence type="ECO:0008006" key="9">
    <source>
        <dbReference type="Google" id="ProtNLM"/>
    </source>
</evidence>
<sequence length="522" mass="59149">MGVSWFLLLCIGVMIVVLLAINVYMLVHWSHPDDKNEAYFPKALVIFGLLLAEACVLAVPLDVANNSSNIGCTQGWVQSCGGLDMSLFWQIMYVLITVICVAILPFAIFYYEDDDGLTEGKGQAFCGAVKYTAVCLFASALVVGLCYFFIGRVRLPVLEVPASMVDLTVHSLGTPRNATLDSSEIALAGALMKDSFRTRISFQSTFIVYMIALVSFVGWFLFAIFGGVGLAALPMDLITAFTTRPKPMPAEELAHEQLLLQARVADLIEVGHLVQSERKDRRSKGGNFLARTVAERSERNTLLKFKQMVYMLESDYEKFRAAKDMGKYNPLWPVGMLLLGMLASILTVMWVLHVIVYMFFFPPLSQFLNQYFIQFDEWFPLFGVVSVAIFVLYLLFCVVAGNFKLGVRFLCVELHPMKINGTYMNSFLFNLILILLCTFPVVEFSTSAFAGYARFSNIYHFFGVQMRYLIFFSIFYTNNIFVYMLLGFCFLATLYFIKTPRDKPVEAEEVKQSLRRRRKISR</sequence>
<feature type="transmembrane region" description="Helical" evidence="6">
    <location>
        <begin position="337"/>
        <end position="361"/>
    </location>
</feature>
<evidence type="ECO:0000313" key="7">
    <source>
        <dbReference type="EMBL" id="TFJ81619.1"/>
    </source>
</evidence>
<name>A0A4D9CYM4_9STRA</name>
<evidence type="ECO:0000256" key="4">
    <source>
        <dbReference type="ARBA" id="ARBA00022989"/>
    </source>
</evidence>
<evidence type="ECO:0000256" key="3">
    <source>
        <dbReference type="ARBA" id="ARBA00022692"/>
    </source>
</evidence>
<organism evidence="7 8">
    <name type="scientific">Nannochloropsis salina CCMP1776</name>
    <dbReference type="NCBI Taxonomy" id="1027361"/>
    <lineage>
        <taxon>Eukaryota</taxon>
        <taxon>Sar</taxon>
        <taxon>Stramenopiles</taxon>
        <taxon>Ochrophyta</taxon>
        <taxon>Eustigmatophyceae</taxon>
        <taxon>Eustigmatales</taxon>
        <taxon>Monodopsidaceae</taxon>
        <taxon>Microchloropsis</taxon>
        <taxon>Microchloropsis salina</taxon>
    </lineage>
</organism>
<evidence type="ECO:0000256" key="2">
    <source>
        <dbReference type="ARBA" id="ARBA00010487"/>
    </source>
</evidence>
<proteinExistence type="inferred from homology"/>
<feature type="transmembrane region" description="Helical" evidence="6">
    <location>
        <begin position="91"/>
        <end position="111"/>
    </location>
</feature>
<dbReference type="Pfam" id="PF04791">
    <property type="entry name" value="LMBR1"/>
    <property type="match status" value="2"/>
</dbReference>
<gene>
    <name evidence="7" type="ORF">NSK_006870</name>
</gene>
<dbReference type="EMBL" id="SDOX01000122">
    <property type="protein sequence ID" value="TFJ81619.1"/>
    <property type="molecule type" value="Genomic_DNA"/>
</dbReference>
<evidence type="ECO:0000256" key="6">
    <source>
        <dbReference type="SAM" id="Phobius"/>
    </source>
</evidence>
<feature type="transmembrane region" description="Helical" evidence="6">
    <location>
        <begin position="206"/>
        <end position="233"/>
    </location>
</feature>
<dbReference type="Proteomes" id="UP000355283">
    <property type="component" value="Unassembled WGS sequence"/>
</dbReference>
<dbReference type="OrthoDB" id="73273at2759"/>
<feature type="transmembrane region" description="Helical" evidence="6">
    <location>
        <begin position="6"/>
        <end position="27"/>
    </location>
</feature>
<comment type="subcellular location">
    <subcellularLocation>
        <location evidence="1">Membrane</location>
        <topology evidence="1">Multi-pass membrane protein</topology>
    </subcellularLocation>
</comment>
<keyword evidence="8" id="KW-1185">Reference proteome</keyword>
<dbReference type="PANTHER" id="PTHR31652">
    <property type="entry name" value="LIMR FAMILY PROTEIN DDB_G0283707-RELATED"/>
    <property type="match status" value="1"/>
</dbReference>
<feature type="transmembrane region" description="Helical" evidence="6">
    <location>
        <begin position="131"/>
        <end position="150"/>
    </location>
</feature>
<dbReference type="InterPro" id="IPR006876">
    <property type="entry name" value="LMBR1-like_membr_prot"/>
</dbReference>
<reference evidence="7 8" key="1">
    <citation type="submission" date="2019-01" db="EMBL/GenBank/DDBJ databases">
        <title>Nuclear Genome Assembly of the Microalgal Biofuel strain Nannochloropsis salina CCMP1776.</title>
        <authorList>
            <person name="Hovde B."/>
        </authorList>
    </citation>
    <scope>NUCLEOTIDE SEQUENCE [LARGE SCALE GENOMIC DNA]</scope>
    <source>
        <strain evidence="7 8">CCMP1776</strain>
    </source>
</reference>
<comment type="caution">
    <text evidence="7">The sequence shown here is derived from an EMBL/GenBank/DDBJ whole genome shotgun (WGS) entry which is preliminary data.</text>
</comment>
<dbReference type="GO" id="GO:0016020">
    <property type="term" value="C:membrane"/>
    <property type="evidence" value="ECO:0007669"/>
    <property type="project" value="UniProtKB-SubCell"/>
</dbReference>
<feature type="transmembrane region" description="Helical" evidence="6">
    <location>
        <begin position="470"/>
        <end position="497"/>
    </location>
</feature>
<feature type="transmembrane region" description="Helical" evidence="6">
    <location>
        <begin position="427"/>
        <end position="450"/>
    </location>
</feature>
<dbReference type="InterPro" id="IPR008075">
    <property type="entry name" value="LIMR"/>
</dbReference>
<comment type="similarity">
    <text evidence="2">Belongs to the LIMR family.</text>
</comment>
<dbReference type="PRINTS" id="PR01692">
    <property type="entry name" value="LIPOCALINIMR"/>
</dbReference>
<keyword evidence="3 6" id="KW-0812">Transmembrane</keyword>
<evidence type="ECO:0000313" key="8">
    <source>
        <dbReference type="Proteomes" id="UP000355283"/>
    </source>
</evidence>
<evidence type="ECO:0000256" key="1">
    <source>
        <dbReference type="ARBA" id="ARBA00004141"/>
    </source>
</evidence>
<feature type="transmembrane region" description="Helical" evidence="6">
    <location>
        <begin position="39"/>
        <end position="59"/>
    </location>
</feature>